<reference evidence="1 2" key="1">
    <citation type="journal article" date="2013" name="Genome Announc.">
        <title>Draft Genome Sequence of Arthrobacter gangotriensis Strain Lz1yT, Isolated from a Penguin Rookery Soil Sample Collected in Antarctica, near the Indian Station Dakshin Gangotri.</title>
        <authorList>
            <person name="Shivaji S."/>
            <person name="Ara S."/>
            <person name="Bandi S."/>
            <person name="Singh A."/>
            <person name="Kumar Pinnaka A."/>
        </authorList>
    </citation>
    <scope>NUCLEOTIDE SEQUENCE [LARGE SCALE GENOMIC DNA]</scope>
    <source>
        <strain evidence="1 2">Lz1y</strain>
    </source>
</reference>
<evidence type="ECO:0000313" key="2">
    <source>
        <dbReference type="Proteomes" id="UP000012015"/>
    </source>
</evidence>
<dbReference type="eggNOG" id="ENOG502ZBCT">
    <property type="taxonomic scope" value="Bacteria"/>
</dbReference>
<sequence length="119" mass="13039">MHDATPLVRTIADILPATDAERAAAVDGPRTTGKWLTARVAQDAASVISTVFEEATRRDPDKARTWVALVDGANHQIERINAEAATRNITVHILIDIVHVMEYLWKAAWCFHAEGDPAA</sequence>
<dbReference type="AlphaFoldDB" id="M7NE02"/>
<protein>
    <submittedName>
        <fullName evidence="1">Uncharacterized protein</fullName>
    </submittedName>
</protein>
<dbReference type="PATRIC" id="fig|1276920.7.peg.3859"/>
<gene>
    <name evidence="1" type="ORF">ADIAG_03860</name>
</gene>
<accession>M7NE02</accession>
<dbReference type="RefSeq" id="WP_007273008.1">
    <property type="nucleotide sequence ID" value="NZ_AOCK01000014.1"/>
</dbReference>
<dbReference type="EMBL" id="AOCK01000014">
    <property type="protein sequence ID" value="EMQ96723.1"/>
    <property type="molecule type" value="Genomic_DNA"/>
</dbReference>
<dbReference type="Proteomes" id="UP000012015">
    <property type="component" value="Unassembled WGS sequence"/>
</dbReference>
<proteinExistence type="predicted"/>
<organism evidence="1 2">
    <name type="scientific">Paeniglutamicibacter gangotriensis Lz1y</name>
    <dbReference type="NCBI Taxonomy" id="1276920"/>
    <lineage>
        <taxon>Bacteria</taxon>
        <taxon>Bacillati</taxon>
        <taxon>Actinomycetota</taxon>
        <taxon>Actinomycetes</taxon>
        <taxon>Micrococcales</taxon>
        <taxon>Micrococcaceae</taxon>
        <taxon>Paeniglutamicibacter</taxon>
    </lineage>
</organism>
<comment type="caution">
    <text evidence="1">The sequence shown here is derived from an EMBL/GenBank/DDBJ whole genome shotgun (WGS) entry which is preliminary data.</text>
</comment>
<evidence type="ECO:0000313" key="1">
    <source>
        <dbReference type="EMBL" id="EMQ96723.1"/>
    </source>
</evidence>
<keyword evidence="2" id="KW-1185">Reference proteome</keyword>
<name>M7NE02_9MICC</name>